<reference evidence="6" key="2">
    <citation type="submission" date="2025-08" db="UniProtKB">
        <authorList>
            <consortium name="Ensembl"/>
        </authorList>
    </citation>
    <scope>IDENTIFICATION</scope>
</reference>
<feature type="domain" description="D-isomer specific 2-hydroxyacid dehydrogenase catalytic" evidence="4">
    <location>
        <begin position="244"/>
        <end position="546"/>
    </location>
</feature>
<dbReference type="SUPFAM" id="SSF52283">
    <property type="entry name" value="Formate/glycerate dehydrogenase catalytic domain-like"/>
    <property type="match status" value="1"/>
</dbReference>
<keyword evidence="7" id="KW-1185">Reference proteome</keyword>
<dbReference type="InterPro" id="IPR006139">
    <property type="entry name" value="D-isomer_2_OHA_DH_cat_dom"/>
</dbReference>
<dbReference type="InterPro" id="IPR006140">
    <property type="entry name" value="D-isomer_DH_NAD-bd"/>
</dbReference>
<dbReference type="Ensembl" id="ENSCUST00005002637.1">
    <property type="protein sequence ID" value="ENSCUSP00005002504.1"/>
    <property type="gene ID" value="ENSCUSG00005001712.1"/>
</dbReference>
<proteinExistence type="predicted"/>
<feature type="region of interest" description="Disordered" evidence="3">
    <location>
        <begin position="1"/>
        <end position="21"/>
    </location>
</feature>
<evidence type="ECO:0000313" key="6">
    <source>
        <dbReference type="Ensembl" id="ENSCUSP00005002504.1"/>
    </source>
</evidence>
<dbReference type="GO" id="GO:0051287">
    <property type="term" value="F:NAD binding"/>
    <property type="evidence" value="ECO:0007669"/>
    <property type="project" value="InterPro"/>
</dbReference>
<accession>A0A8C3XYI4</accession>
<feature type="region of interest" description="Disordered" evidence="3">
    <location>
        <begin position="132"/>
        <end position="219"/>
    </location>
</feature>
<dbReference type="FunFam" id="3.40.50.720:FF:000026">
    <property type="entry name" value="Glyoxylate/hydroxypyruvate reductase B"/>
    <property type="match status" value="1"/>
</dbReference>
<dbReference type="PANTHER" id="PTHR10996">
    <property type="entry name" value="2-HYDROXYACID DEHYDROGENASE-RELATED"/>
    <property type="match status" value="1"/>
</dbReference>
<dbReference type="AlphaFoldDB" id="A0A8C3XYI4"/>
<dbReference type="InterPro" id="IPR036291">
    <property type="entry name" value="NAD(P)-bd_dom_sf"/>
</dbReference>
<dbReference type="Pfam" id="PF00389">
    <property type="entry name" value="2-Hacid_dh"/>
    <property type="match status" value="1"/>
</dbReference>
<protein>
    <recommendedName>
        <fullName evidence="2">Glyoxylate reductase/hydroxypyruvate reductase</fullName>
    </recommendedName>
</protein>
<dbReference type="CDD" id="cd05301">
    <property type="entry name" value="GDH"/>
    <property type="match status" value="1"/>
</dbReference>
<sequence>MLFSPPRTLQTSGQSLADTRGSDTTQLSCCLLELGQQQNPSDTQSMGNIELRTSRQLLFTFSAMLYRTSSIFIHVGSQSCPKRMTTTRSSSDRMAWSTCHPLCKCGSMYDILAAGWRACGTTGMMALELTASPLPRPSRGAGGHRAPAPRPPPSPPSPPRPEPSAPRGRPSLTDRSSGGAGGNRKGGHGGRSASGTARGGAAAIPRGSRACPGLPRPRSQVMAEGELPAVLILDIGGTHGVLEDLAALLKKHFQLITMKEFLANKEEMSKKIQSVFVFECRPTINRELLESLPNLKVIGNSGVGVDHLDLKMISSFGVKVTNTPHAVADPTADIGMALMLASARRLVEGCQIAVSPDTRSFAVDWLGVEVTGATLGIIGMGSIGYKVAQRARAFNMRILYHNRNRRRKEEEEAVGAHYCAKMKDLLQQSDFVMLVVNLTPETHKLIGKKELGLMKPTATLINISRGAVVDQDALVEALQNKVIRAAALDVTYPEPLPRDHPLLNLNNVIITPHIGTATVQAICMMAEEAIANMLAVLNGRPIPSEVFPK</sequence>
<dbReference type="Proteomes" id="UP000694563">
    <property type="component" value="Chromosome 1"/>
</dbReference>
<dbReference type="Gene3D" id="3.40.50.720">
    <property type="entry name" value="NAD(P)-binding Rossmann-like Domain"/>
    <property type="match status" value="2"/>
</dbReference>
<evidence type="ECO:0000259" key="5">
    <source>
        <dbReference type="Pfam" id="PF02826"/>
    </source>
</evidence>
<organism evidence="6 7">
    <name type="scientific">Catharus ustulatus</name>
    <name type="common">Russet-backed thrush</name>
    <name type="synonym">Hylocichla ustulatus</name>
    <dbReference type="NCBI Taxonomy" id="91951"/>
    <lineage>
        <taxon>Eukaryota</taxon>
        <taxon>Metazoa</taxon>
        <taxon>Chordata</taxon>
        <taxon>Craniata</taxon>
        <taxon>Vertebrata</taxon>
        <taxon>Euteleostomi</taxon>
        <taxon>Archelosauria</taxon>
        <taxon>Archosauria</taxon>
        <taxon>Dinosauria</taxon>
        <taxon>Saurischia</taxon>
        <taxon>Theropoda</taxon>
        <taxon>Coelurosauria</taxon>
        <taxon>Aves</taxon>
        <taxon>Neognathae</taxon>
        <taxon>Neoaves</taxon>
        <taxon>Telluraves</taxon>
        <taxon>Australaves</taxon>
        <taxon>Passeriformes</taxon>
        <taxon>Turdidae</taxon>
        <taxon>Catharus</taxon>
    </lineage>
</organism>
<feature type="compositionally biased region" description="Low complexity" evidence="3">
    <location>
        <begin position="193"/>
        <end position="203"/>
    </location>
</feature>
<reference evidence="6" key="3">
    <citation type="submission" date="2025-09" db="UniProtKB">
        <authorList>
            <consortium name="Ensembl"/>
        </authorList>
    </citation>
    <scope>IDENTIFICATION</scope>
</reference>
<dbReference type="GO" id="GO:0030267">
    <property type="term" value="F:glyoxylate reductase (NADPH) activity"/>
    <property type="evidence" value="ECO:0007669"/>
    <property type="project" value="TreeGrafter"/>
</dbReference>
<feature type="compositionally biased region" description="Gly residues" evidence="3">
    <location>
        <begin position="178"/>
        <end position="192"/>
    </location>
</feature>
<dbReference type="Pfam" id="PF02826">
    <property type="entry name" value="2-Hacid_dh_C"/>
    <property type="match status" value="1"/>
</dbReference>
<dbReference type="InterPro" id="IPR029752">
    <property type="entry name" value="D-isomer_DH_CS1"/>
</dbReference>
<dbReference type="PANTHER" id="PTHR10996:SF149">
    <property type="entry name" value="2-KETOGLUCONATE REDUCTASE"/>
    <property type="match status" value="1"/>
</dbReference>
<evidence type="ECO:0000256" key="2">
    <source>
        <dbReference type="ARBA" id="ARBA00073306"/>
    </source>
</evidence>
<dbReference type="PROSITE" id="PS00065">
    <property type="entry name" value="D_2_HYDROXYACID_DH_1"/>
    <property type="match status" value="1"/>
</dbReference>
<feature type="compositionally biased region" description="Polar residues" evidence="3">
    <location>
        <begin position="7"/>
        <end position="21"/>
    </location>
</feature>
<evidence type="ECO:0000313" key="7">
    <source>
        <dbReference type="Proteomes" id="UP000694563"/>
    </source>
</evidence>
<dbReference type="GO" id="GO:0016618">
    <property type="term" value="F:hydroxypyruvate reductase [NAD(P)H] activity"/>
    <property type="evidence" value="ECO:0007669"/>
    <property type="project" value="TreeGrafter"/>
</dbReference>
<feature type="compositionally biased region" description="Pro residues" evidence="3">
    <location>
        <begin position="148"/>
        <end position="164"/>
    </location>
</feature>
<keyword evidence="1" id="KW-0560">Oxidoreductase</keyword>
<evidence type="ECO:0000256" key="3">
    <source>
        <dbReference type="SAM" id="MobiDB-lite"/>
    </source>
</evidence>
<reference evidence="6" key="1">
    <citation type="submission" date="2020-10" db="EMBL/GenBank/DDBJ databases">
        <title>Catharus ustulatus (Swainson's thrush) genome, bCatUst1, primary haplotype v2.</title>
        <authorList>
            <person name="Delmore K."/>
            <person name="Vafadar M."/>
            <person name="Formenti G."/>
            <person name="Chow W."/>
            <person name="Pelan S."/>
            <person name="Howe K."/>
            <person name="Rhie A."/>
            <person name="Mountcastle J."/>
            <person name="Haase B."/>
            <person name="Fedrigo O."/>
            <person name="Jarvis E.D."/>
        </authorList>
    </citation>
    <scope>NUCLEOTIDE SEQUENCE [LARGE SCALE GENOMIC DNA]</scope>
</reference>
<dbReference type="InterPro" id="IPR050223">
    <property type="entry name" value="D-isomer_2-hydroxyacid_DH"/>
</dbReference>
<dbReference type="GO" id="GO:0005829">
    <property type="term" value="C:cytosol"/>
    <property type="evidence" value="ECO:0007669"/>
    <property type="project" value="TreeGrafter"/>
</dbReference>
<dbReference type="SUPFAM" id="SSF51735">
    <property type="entry name" value="NAD(P)-binding Rossmann-fold domains"/>
    <property type="match status" value="1"/>
</dbReference>
<feature type="domain" description="D-isomer specific 2-hydroxyacid dehydrogenase NAD-binding" evidence="5">
    <location>
        <begin position="336"/>
        <end position="515"/>
    </location>
</feature>
<evidence type="ECO:0000259" key="4">
    <source>
        <dbReference type="Pfam" id="PF00389"/>
    </source>
</evidence>
<gene>
    <name evidence="6" type="primary">LOC116996235</name>
</gene>
<name>A0A8C3XYI4_CATUS</name>
<evidence type="ECO:0000256" key="1">
    <source>
        <dbReference type="ARBA" id="ARBA00023002"/>
    </source>
</evidence>